<reference evidence="1 2" key="1">
    <citation type="submission" date="2020-08" db="EMBL/GenBank/DDBJ databases">
        <title>Genomic Encyclopedia of Type Strains, Phase III (KMG-III): the genomes of soil and plant-associated and newly described type strains.</title>
        <authorList>
            <person name="Whitman W."/>
        </authorList>
    </citation>
    <scope>NUCLEOTIDE SEQUENCE [LARGE SCALE GENOMIC DNA]</scope>
    <source>
        <strain evidence="1 2">CECT 8088</strain>
    </source>
</reference>
<organism evidence="1 2">
    <name type="scientific">Endobacter medicaginis</name>
    <dbReference type="NCBI Taxonomy" id="1181271"/>
    <lineage>
        <taxon>Bacteria</taxon>
        <taxon>Pseudomonadati</taxon>
        <taxon>Pseudomonadota</taxon>
        <taxon>Alphaproteobacteria</taxon>
        <taxon>Acetobacterales</taxon>
        <taxon>Acetobacteraceae</taxon>
        <taxon>Endobacter</taxon>
    </lineage>
</organism>
<evidence type="ECO:0000313" key="1">
    <source>
        <dbReference type="EMBL" id="MBB3175052.1"/>
    </source>
</evidence>
<evidence type="ECO:0000313" key="2">
    <source>
        <dbReference type="Proteomes" id="UP000557688"/>
    </source>
</evidence>
<gene>
    <name evidence="1" type="ORF">FHR90_002899</name>
</gene>
<protein>
    <submittedName>
        <fullName evidence="1">Uncharacterized protein</fullName>
    </submittedName>
</protein>
<name>A0A839V669_9PROT</name>
<dbReference type="AlphaFoldDB" id="A0A839V669"/>
<sequence>MSADPGNASGKAGLADALAAAPEDKVVKILSLVDTLPNRKVADAMIAPLRPRLAAMAPVRALTTRRLLFLPLDAVIVPTHCWAPATGLIPRGILAPVFERLAPLLGEAGRREAEIRALRADDAAGIDRLGRPLWQAAAARVLGLDPEGDWAELGLDQGQRQGVLASMELVFRSIPGLRALPALAAESPEALREGLGTLLADASFCGLDAWTLVLNLLLDPFADIQTPQTGGFATAVVDIATQTAAARPEPRIRKLLEAGLARALARTVQIGRSLADQVEAMPHSDGARLCLRLMRSATLLGELAAVSGVPAQDRDDMRALRTRIIALLARRLEAIMDAEIMHGMLQFVAPPDVARPVNLVALEAQATTARSIISWLAIADPAAADVRSWLDSATALLAATADHPAASPPAHALAPHPPAPVSPTLVRFLRLAELVFGTPQALRLAAAAGWHPG</sequence>
<proteinExistence type="predicted"/>
<dbReference type="Proteomes" id="UP000557688">
    <property type="component" value="Unassembled WGS sequence"/>
</dbReference>
<dbReference type="EMBL" id="JACHXV010000016">
    <property type="protein sequence ID" value="MBB3175052.1"/>
    <property type="molecule type" value="Genomic_DNA"/>
</dbReference>
<accession>A0A839V669</accession>
<dbReference type="RefSeq" id="WP_183275446.1">
    <property type="nucleotide sequence ID" value="NZ_JACHXV010000016.1"/>
</dbReference>
<keyword evidence="2" id="KW-1185">Reference proteome</keyword>
<comment type="caution">
    <text evidence="1">The sequence shown here is derived from an EMBL/GenBank/DDBJ whole genome shotgun (WGS) entry which is preliminary data.</text>
</comment>